<evidence type="ECO:0000313" key="6">
    <source>
        <dbReference type="Proteomes" id="UP001479436"/>
    </source>
</evidence>
<protein>
    <recommendedName>
        <fullName evidence="4">Yeast cell wall synthesis Kre9/Knh1-like N-terminal domain-containing protein</fullName>
    </recommendedName>
</protein>
<reference evidence="5 6" key="1">
    <citation type="submission" date="2023-04" db="EMBL/GenBank/DDBJ databases">
        <title>Genome of Basidiobolus ranarum AG-B5.</title>
        <authorList>
            <person name="Stajich J.E."/>
            <person name="Carter-House D."/>
            <person name="Gryganskyi A."/>
        </authorList>
    </citation>
    <scope>NUCLEOTIDE SEQUENCE [LARGE SCALE GENOMIC DNA]</scope>
    <source>
        <strain evidence="5 6">AG-B5</strain>
    </source>
</reference>
<evidence type="ECO:0000259" key="4">
    <source>
        <dbReference type="Pfam" id="PF10342"/>
    </source>
</evidence>
<dbReference type="Proteomes" id="UP001479436">
    <property type="component" value="Unassembled WGS sequence"/>
</dbReference>
<feature type="transmembrane region" description="Helical" evidence="3">
    <location>
        <begin position="7"/>
        <end position="34"/>
    </location>
</feature>
<dbReference type="InterPro" id="IPR052982">
    <property type="entry name" value="SRP1/TIP1-like"/>
</dbReference>
<name>A0ABR2WZA0_9FUNG</name>
<gene>
    <name evidence="5" type="ORF">K7432_003756</name>
</gene>
<accession>A0ABR2WZA0</accession>
<feature type="compositionally biased region" description="Low complexity" evidence="2">
    <location>
        <begin position="187"/>
        <end position="199"/>
    </location>
</feature>
<feature type="compositionally biased region" description="Polar residues" evidence="2">
    <location>
        <begin position="135"/>
        <end position="160"/>
    </location>
</feature>
<feature type="transmembrane region" description="Helical" evidence="3">
    <location>
        <begin position="205"/>
        <end position="229"/>
    </location>
</feature>
<evidence type="ECO:0000313" key="5">
    <source>
        <dbReference type="EMBL" id="KAK9766860.1"/>
    </source>
</evidence>
<keyword evidence="3" id="KW-0472">Membrane</keyword>
<sequence>MVYITKVAFISVFFFKQILVEASLAFTAPILAMWDVGTTQLVTWTDNSDNTPMPATISLTLMNGPAVTLQVVGLIASNIPSATGRFEWAIPANLPTGQYSIRATGGTVLPAYSPFFNIVLSGGSKPDLSPPMLPNTISSTPAIPAISTNPKSPSGLTTNPSAAQSRSSTSSAGTKGISKAPAPASPAPASASSEAEPNSPTESNAVILGLFSTQHLSLVLVTIGFQWVFYWL</sequence>
<keyword evidence="3" id="KW-0812">Transmembrane</keyword>
<dbReference type="PANTHER" id="PTHR40633:SF1">
    <property type="entry name" value="GPI ANCHORED SERINE-THREONINE RICH PROTEIN (AFU_ORTHOLOGUE AFUA_1G03630)"/>
    <property type="match status" value="1"/>
</dbReference>
<evidence type="ECO:0000256" key="2">
    <source>
        <dbReference type="SAM" id="MobiDB-lite"/>
    </source>
</evidence>
<keyword evidence="6" id="KW-1185">Reference proteome</keyword>
<keyword evidence="3" id="KW-1133">Transmembrane helix</keyword>
<proteinExistence type="predicted"/>
<keyword evidence="1" id="KW-0732">Signal</keyword>
<comment type="caution">
    <text evidence="5">The sequence shown here is derived from an EMBL/GenBank/DDBJ whole genome shotgun (WGS) entry which is preliminary data.</text>
</comment>
<dbReference type="Pfam" id="PF10342">
    <property type="entry name" value="Kre9_KNH"/>
    <property type="match status" value="1"/>
</dbReference>
<dbReference type="EMBL" id="JASJQH010000118">
    <property type="protein sequence ID" value="KAK9766860.1"/>
    <property type="molecule type" value="Genomic_DNA"/>
</dbReference>
<dbReference type="InterPro" id="IPR018466">
    <property type="entry name" value="Kre9/Knh1-like_N"/>
</dbReference>
<feature type="compositionally biased region" description="Low complexity" evidence="2">
    <location>
        <begin position="161"/>
        <end position="172"/>
    </location>
</feature>
<feature type="region of interest" description="Disordered" evidence="2">
    <location>
        <begin position="130"/>
        <end position="199"/>
    </location>
</feature>
<feature type="domain" description="Yeast cell wall synthesis Kre9/Knh1-like N-terminal" evidence="4">
    <location>
        <begin position="34"/>
        <end position="118"/>
    </location>
</feature>
<evidence type="ECO:0000256" key="3">
    <source>
        <dbReference type="SAM" id="Phobius"/>
    </source>
</evidence>
<organism evidence="5 6">
    <name type="scientific">Basidiobolus ranarum</name>
    <dbReference type="NCBI Taxonomy" id="34480"/>
    <lineage>
        <taxon>Eukaryota</taxon>
        <taxon>Fungi</taxon>
        <taxon>Fungi incertae sedis</taxon>
        <taxon>Zoopagomycota</taxon>
        <taxon>Entomophthoromycotina</taxon>
        <taxon>Basidiobolomycetes</taxon>
        <taxon>Basidiobolales</taxon>
        <taxon>Basidiobolaceae</taxon>
        <taxon>Basidiobolus</taxon>
    </lineage>
</organism>
<dbReference type="PANTHER" id="PTHR40633">
    <property type="entry name" value="MATRIX PROTEIN, PUTATIVE (AFU_ORTHOLOGUE AFUA_8G05410)-RELATED"/>
    <property type="match status" value="1"/>
</dbReference>
<feature type="transmembrane region" description="Helical" evidence="3">
    <location>
        <begin position="54"/>
        <end position="76"/>
    </location>
</feature>
<evidence type="ECO:0000256" key="1">
    <source>
        <dbReference type="ARBA" id="ARBA00022729"/>
    </source>
</evidence>